<dbReference type="SUPFAM" id="SSF48403">
    <property type="entry name" value="Ankyrin repeat"/>
    <property type="match status" value="1"/>
</dbReference>
<dbReference type="InterPro" id="IPR002110">
    <property type="entry name" value="Ankyrin_rpt"/>
</dbReference>
<dbReference type="PANTHER" id="PTHR44329:SF140">
    <property type="entry name" value="INACTIVE PROTEIN TYROSINE KINASE PTKL"/>
    <property type="match status" value="1"/>
</dbReference>
<dbReference type="SUPFAM" id="SSF56112">
    <property type="entry name" value="Protein kinase-like (PK-like)"/>
    <property type="match status" value="1"/>
</dbReference>
<dbReference type="InterPro" id="IPR011009">
    <property type="entry name" value="Kinase-like_dom_sf"/>
</dbReference>
<comment type="caution">
    <text evidence="9">The sequence shown here is derived from an EMBL/GenBank/DDBJ whole genome shotgun (WGS) entry which is preliminary data.</text>
</comment>
<dbReference type="SMART" id="SM00220">
    <property type="entry name" value="S_TKc"/>
    <property type="match status" value="1"/>
</dbReference>
<evidence type="ECO:0000259" key="8">
    <source>
        <dbReference type="PROSITE" id="PS50011"/>
    </source>
</evidence>
<dbReference type="PIRSF" id="PIRSF000654">
    <property type="entry name" value="Integrin-linked_kinase"/>
    <property type="match status" value="1"/>
</dbReference>
<evidence type="ECO:0000313" key="9">
    <source>
        <dbReference type="EMBL" id="KAH7283328.1"/>
    </source>
</evidence>
<keyword evidence="3" id="KW-0547">Nucleotide-binding</keyword>
<dbReference type="Proteomes" id="UP000825935">
    <property type="component" value="Chromosome 34"/>
</dbReference>
<dbReference type="GO" id="GO:0004674">
    <property type="term" value="F:protein serine/threonine kinase activity"/>
    <property type="evidence" value="ECO:0007669"/>
    <property type="project" value="TreeGrafter"/>
</dbReference>
<dbReference type="AlphaFoldDB" id="A0A8T2QI46"/>
<dbReference type="OrthoDB" id="4062651at2759"/>
<dbReference type="OMA" id="TCQDTSW"/>
<evidence type="ECO:0000256" key="6">
    <source>
        <dbReference type="PROSITE-ProRule" id="PRU00023"/>
    </source>
</evidence>
<organism evidence="9 10">
    <name type="scientific">Ceratopteris richardii</name>
    <name type="common">Triangle waterfern</name>
    <dbReference type="NCBI Taxonomy" id="49495"/>
    <lineage>
        <taxon>Eukaryota</taxon>
        <taxon>Viridiplantae</taxon>
        <taxon>Streptophyta</taxon>
        <taxon>Embryophyta</taxon>
        <taxon>Tracheophyta</taxon>
        <taxon>Polypodiopsida</taxon>
        <taxon>Polypodiidae</taxon>
        <taxon>Polypodiales</taxon>
        <taxon>Pteridineae</taxon>
        <taxon>Pteridaceae</taxon>
        <taxon>Parkerioideae</taxon>
        <taxon>Ceratopteris</taxon>
    </lineage>
</organism>
<dbReference type="PROSITE" id="PS50011">
    <property type="entry name" value="PROTEIN_KINASE_DOM"/>
    <property type="match status" value="1"/>
</dbReference>
<protein>
    <recommendedName>
        <fullName evidence="8">Protein kinase domain-containing protein</fullName>
    </recommendedName>
</protein>
<feature type="compositionally biased region" description="Low complexity" evidence="7">
    <location>
        <begin position="10"/>
        <end position="31"/>
    </location>
</feature>
<dbReference type="Gene3D" id="1.10.510.10">
    <property type="entry name" value="Transferase(Phosphotransferase) domain 1"/>
    <property type="match status" value="1"/>
</dbReference>
<dbReference type="GO" id="GO:0005524">
    <property type="term" value="F:ATP binding"/>
    <property type="evidence" value="ECO:0007669"/>
    <property type="project" value="UniProtKB-KW"/>
</dbReference>
<dbReference type="Gene3D" id="3.30.200.20">
    <property type="entry name" value="Phosphorylase Kinase, domain 1"/>
    <property type="match status" value="1"/>
</dbReference>
<dbReference type="PROSITE" id="PS50297">
    <property type="entry name" value="ANK_REP_REGION"/>
    <property type="match status" value="1"/>
</dbReference>
<dbReference type="FunFam" id="3.30.200.20:FF:000180">
    <property type="entry name" value="serine/threonine-protein kinase STY46-like"/>
    <property type="match status" value="1"/>
</dbReference>
<feature type="repeat" description="ANK" evidence="6">
    <location>
        <begin position="69"/>
        <end position="101"/>
    </location>
</feature>
<evidence type="ECO:0000256" key="4">
    <source>
        <dbReference type="ARBA" id="ARBA00022777"/>
    </source>
</evidence>
<evidence type="ECO:0000256" key="5">
    <source>
        <dbReference type="ARBA" id="ARBA00022840"/>
    </source>
</evidence>
<keyword evidence="5" id="KW-0067">ATP-binding</keyword>
<evidence type="ECO:0000256" key="2">
    <source>
        <dbReference type="ARBA" id="ARBA00022679"/>
    </source>
</evidence>
<evidence type="ECO:0000313" key="10">
    <source>
        <dbReference type="Proteomes" id="UP000825935"/>
    </source>
</evidence>
<dbReference type="PRINTS" id="PR00109">
    <property type="entry name" value="TYRKINASE"/>
</dbReference>
<feature type="region of interest" description="Disordered" evidence="7">
    <location>
        <begin position="1"/>
        <end position="31"/>
    </location>
</feature>
<accession>A0A8T2QI46</accession>
<dbReference type="PRINTS" id="PR01415">
    <property type="entry name" value="ANKYRIN"/>
</dbReference>
<dbReference type="PANTHER" id="PTHR44329">
    <property type="entry name" value="SERINE/THREONINE-PROTEIN KINASE TNNI3K-RELATED"/>
    <property type="match status" value="1"/>
</dbReference>
<keyword evidence="6" id="KW-0040">ANK repeat</keyword>
<keyword evidence="4" id="KW-0418">Kinase</keyword>
<dbReference type="Pfam" id="PF07714">
    <property type="entry name" value="PK_Tyr_Ser-Thr"/>
    <property type="match status" value="1"/>
</dbReference>
<dbReference type="CDD" id="cd13999">
    <property type="entry name" value="STKc_MAP3K-like"/>
    <property type="match status" value="1"/>
</dbReference>
<keyword evidence="10" id="KW-1185">Reference proteome</keyword>
<evidence type="ECO:0000256" key="3">
    <source>
        <dbReference type="ARBA" id="ARBA00022741"/>
    </source>
</evidence>
<evidence type="ECO:0000256" key="7">
    <source>
        <dbReference type="SAM" id="MobiDB-lite"/>
    </source>
</evidence>
<dbReference type="EMBL" id="CM035439">
    <property type="protein sequence ID" value="KAH7283329.1"/>
    <property type="molecule type" value="Genomic_DNA"/>
</dbReference>
<sequence>MAKGVLFRQSSGAAGSSLGAAGESSASRNSSSEAECREFELLYLAHEGSTALVEALLSQGVDVNFADFDGRTALHVASCEGHLDVVRVLLSRGAKVNARDRWGSTPLADAEHYQNGDVCRLLIDHGANSIQPPLKLLDSISITEFEVNPSELQFKEKTFTKKKHRLATWRGIDVFVKRFKENFGEKELISFREELSLIQRLRHPNIVQFLGAVTKSSPVMIIFEYMPEGDLYEYLKQSGTLKLPKVLDFALDIARGLNFMHEYKPGAVIHRDLKPKNILQDNTGHLKVADLGLSKVLKNAAQAISEDGPPPLKGSSCRYMAPEVFKGGAFGKEVDVFAFGLILQEMIEGAQPMSDLRNEDVPSAYADEDKRPPFKASSRRYPGGLKSLIEECWHKDPKKRPTFTQIIDELERVKAKYPRTKWRLSSFLW</sequence>
<comment type="similarity">
    <text evidence="1">Belongs to the protein kinase superfamily. TKL Ser/Thr protein kinase family.</text>
</comment>
<dbReference type="Gene3D" id="1.25.40.20">
    <property type="entry name" value="Ankyrin repeat-containing domain"/>
    <property type="match status" value="1"/>
</dbReference>
<dbReference type="PROSITE" id="PS50088">
    <property type="entry name" value="ANK_REPEAT"/>
    <property type="match status" value="1"/>
</dbReference>
<name>A0A8T2QI46_CERRI</name>
<dbReference type="InterPro" id="IPR000719">
    <property type="entry name" value="Prot_kinase_dom"/>
</dbReference>
<dbReference type="EMBL" id="CM035439">
    <property type="protein sequence ID" value="KAH7283328.1"/>
    <property type="molecule type" value="Genomic_DNA"/>
</dbReference>
<dbReference type="Pfam" id="PF12796">
    <property type="entry name" value="Ank_2"/>
    <property type="match status" value="1"/>
</dbReference>
<keyword evidence="2" id="KW-0808">Transferase</keyword>
<gene>
    <name evidence="9" type="ORF">KP509_34G001700</name>
</gene>
<dbReference type="SMART" id="SM00248">
    <property type="entry name" value="ANK"/>
    <property type="match status" value="3"/>
</dbReference>
<dbReference type="InterPro" id="IPR036770">
    <property type="entry name" value="Ankyrin_rpt-contain_sf"/>
</dbReference>
<reference evidence="9" key="1">
    <citation type="submission" date="2021-08" db="EMBL/GenBank/DDBJ databases">
        <title>WGS assembly of Ceratopteris richardii.</title>
        <authorList>
            <person name="Marchant D.B."/>
            <person name="Chen G."/>
            <person name="Jenkins J."/>
            <person name="Shu S."/>
            <person name="Leebens-Mack J."/>
            <person name="Grimwood J."/>
            <person name="Schmutz J."/>
            <person name="Soltis P."/>
            <person name="Soltis D."/>
            <person name="Chen Z.-H."/>
        </authorList>
    </citation>
    <scope>NUCLEOTIDE SEQUENCE</scope>
    <source>
        <strain evidence="9">Whitten #5841</strain>
        <tissue evidence="9">Leaf</tissue>
    </source>
</reference>
<dbReference type="InterPro" id="IPR051681">
    <property type="entry name" value="Ser/Thr_Kinases-Pseudokinases"/>
</dbReference>
<proteinExistence type="inferred from homology"/>
<evidence type="ECO:0000256" key="1">
    <source>
        <dbReference type="ARBA" id="ARBA00005843"/>
    </source>
</evidence>
<dbReference type="InterPro" id="IPR001245">
    <property type="entry name" value="Ser-Thr/Tyr_kinase_cat_dom"/>
</dbReference>
<feature type="domain" description="Protein kinase" evidence="8">
    <location>
        <begin position="134"/>
        <end position="413"/>
    </location>
</feature>